<proteinExistence type="predicted"/>
<dbReference type="NCBIfam" id="TIGR02001">
    <property type="entry name" value="gcw_chp"/>
    <property type="match status" value="1"/>
</dbReference>
<evidence type="ECO:0000313" key="2">
    <source>
        <dbReference type="EMBL" id="MDC2890555.1"/>
    </source>
</evidence>
<name>A0ABT5FH87_9GAMM</name>
<feature type="signal peptide" evidence="1">
    <location>
        <begin position="1"/>
        <end position="22"/>
    </location>
</feature>
<dbReference type="EMBL" id="JAQOMS010000002">
    <property type="protein sequence ID" value="MDC2890555.1"/>
    <property type="molecule type" value="Genomic_DNA"/>
</dbReference>
<organism evidence="2 3">
    <name type="scientific">Psychrosphaera algicola</name>
    <dbReference type="NCBI Taxonomy" id="3023714"/>
    <lineage>
        <taxon>Bacteria</taxon>
        <taxon>Pseudomonadati</taxon>
        <taxon>Pseudomonadota</taxon>
        <taxon>Gammaproteobacteria</taxon>
        <taxon>Alteromonadales</taxon>
        <taxon>Pseudoalteromonadaceae</taxon>
        <taxon>Psychrosphaera</taxon>
    </lineage>
</organism>
<comment type="caution">
    <text evidence="2">The sequence shown here is derived from an EMBL/GenBank/DDBJ whole genome shotgun (WGS) entry which is preliminary data.</text>
</comment>
<dbReference type="Pfam" id="PF09694">
    <property type="entry name" value="Gcw_chp"/>
    <property type="match status" value="1"/>
</dbReference>
<sequence length="205" mass="21326">MKKTLLTALLSATILAPVAAQAEWSANAGYVSQYHFRGVQQTAFGSGSAGIDYEKGNLSAGVWAADVFDGLEIDLYGAYGLETESGFALSVGVTTYQYTGDFDTSYNELNLSAGKGALSVELTFGTHEDGADDGDASYTFLGATYSADNGVYGTVGVFGGDWEGSYVEAGYGTTVGEFDLGVSLIVSGSDLDDNESLVFSLGKSF</sequence>
<protein>
    <submittedName>
        <fullName evidence="2">TorF family putative porin</fullName>
    </submittedName>
</protein>
<accession>A0ABT5FH87</accession>
<dbReference type="InterPro" id="IPR010239">
    <property type="entry name" value="CHP02001"/>
</dbReference>
<evidence type="ECO:0000256" key="1">
    <source>
        <dbReference type="SAM" id="SignalP"/>
    </source>
</evidence>
<keyword evidence="1" id="KW-0732">Signal</keyword>
<dbReference type="Proteomes" id="UP001528411">
    <property type="component" value="Unassembled WGS sequence"/>
</dbReference>
<reference evidence="2 3" key="1">
    <citation type="submission" date="2023-01" db="EMBL/GenBank/DDBJ databases">
        <title>Psychrosphaera sp. nov., isolated from marine algae.</title>
        <authorList>
            <person name="Bayburt H."/>
            <person name="Choi B.J."/>
            <person name="Kim J.M."/>
            <person name="Choi D.G."/>
            <person name="Jeon C.O."/>
        </authorList>
    </citation>
    <scope>NUCLEOTIDE SEQUENCE [LARGE SCALE GENOMIC DNA]</scope>
    <source>
        <strain evidence="2 3">G1-22</strain>
    </source>
</reference>
<gene>
    <name evidence="2" type="ORF">PN838_19650</name>
</gene>
<keyword evidence="3" id="KW-1185">Reference proteome</keyword>
<evidence type="ECO:0000313" key="3">
    <source>
        <dbReference type="Proteomes" id="UP001528411"/>
    </source>
</evidence>
<dbReference type="RefSeq" id="WP_215965249.1">
    <property type="nucleotide sequence ID" value="NZ_JAQOMS010000002.1"/>
</dbReference>
<feature type="chain" id="PRO_5045644456" evidence="1">
    <location>
        <begin position="23"/>
        <end position="205"/>
    </location>
</feature>